<evidence type="ECO:0000256" key="3">
    <source>
        <dbReference type="ARBA" id="ARBA00022679"/>
    </source>
</evidence>
<sequence>MVELIVNVTFWILITSLLISYIGYPFAISLIKKKKRGLKCIIQDDIKVHLIITCYNEEAVIEDKIRNSFKIDFPRECYVYVIIDKSEDRTSEIAHQLTNEYPNLIILDKGYRSGKNDSINYFYEEIKPFDEDILFFTDANTFYEEDSFMKLFERIKEGAVVVGGSMKYIDQYTNSAKSEGLYWKYEEWIRRNESRFGRTIAMNGGNMAMVAKYFKKLPCYVPNDFYIPISLVSNNKTLFASNSVGIEKAIQDEKEELKRKNRMANRQMNAILLAWKNFSFVTKVQLLFHKIIRWLAIPIFLFATLCSLILDFISQSISMMTYYLLLMWLIIFISVLVTRVFKVSLPILSTINYAYWVHHYGAIGVLSAFRGIKISQWGKALSNR</sequence>
<keyword evidence="8" id="KW-1185">Reference proteome</keyword>
<name>A0ABS5K0S4_9BACT</name>
<feature type="transmembrane region" description="Helical" evidence="5">
    <location>
        <begin position="353"/>
        <end position="372"/>
    </location>
</feature>
<dbReference type="Proteomes" id="UP000708576">
    <property type="component" value="Unassembled WGS sequence"/>
</dbReference>
<evidence type="ECO:0000313" key="7">
    <source>
        <dbReference type="EMBL" id="MBS2100782.1"/>
    </source>
</evidence>
<comment type="caution">
    <text evidence="7">The sequence shown here is derived from an EMBL/GenBank/DDBJ whole genome shotgun (WGS) entry which is preliminary data.</text>
</comment>
<dbReference type="Pfam" id="PF00535">
    <property type="entry name" value="Glycos_transf_2"/>
    <property type="match status" value="1"/>
</dbReference>
<protein>
    <submittedName>
        <fullName evidence="7">Glycosyltransferase</fullName>
        <ecNumber evidence="7">2.4.-.-</ecNumber>
    </submittedName>
</protein>
<dbReference type="EMBL" id="JAGUCO010000029">
    <property type="protein sequence ID" value="MBS2100782.1"/>
    <property type="molecule type" value="Genomic_DNA"/>
</dbReference>
<keyword evidence="3 7" id="KW-0808">Transferase</keyword>
<feature type="coiled-coil region" evidence="4">
    <location>
        <begin position="247"/>
        <end position="274"/>
    </location>
</feature>
<dbReference type="InterPro" id="IPR029044">
    <property type="entry name" value="Nucleotide-diphossugar_trans"/>
</dbReference>
<dbReference type="RefSeq" id="WP_212219306.1">
    <property type="nucleotide sequence ID" value="NZ_JAGUCO010000029.1"/>
</dbReference>
<dbReference type="GO" id="GO:0016757">
    <property type="term" value="F:glycosyltransferase activity"/>
    <property type="evidence" value="ECO:0007669"/>
    <property type="project" value="UniProtKB-KW"/>
</dbReference>
<feature type="transmembrane region" description="Helical" evidence="5">
    <location>
        <begin position="6"/>
        <end position="31"/>
    </location>
</feature>
<reference evidence="7 8" key="1">
    <citation type="journal article" date="2015" name="Int. J. Syst. Evol. Microbiol.">
        <title>Carboxylicivirga linearis sp. nov., isolated from a sea cucumber culture pond.</title>
        <authorList>
            <person name="Wang F.Q."/>
            <person name="Zhou Y.X."/>
            <person name="Lin X.Z."/>
            <person name="Chen G.J."/>
            <person name="Du Z.J."/>
        </authorList>
    </citation>
    <scope>NUCLEOTIDE SEQUENCE [LARGE SCALE GENOMIC DNA]</scope>
    <source>
        <strain evidence="7 8">FB218</strain>
    </source>
</reference>
<keyword evidence="2 7" id="KW-0328">Glycosyltransferase</keyword>
<dbReference type="PANTHER" id="PTHR43630">
    <property type="entry name" value="POLY-BETA-1,6-N-ACETYL-D-GLUCOSAMINE SYNTHASE"/>
    <property type="match status" value="1"/>
</dbReference>
<evidence type="ECO:0000256" key="5">
    <source>
        <dbReference type="SAM" id="Phobius"/>
    </source>
</evidence>
<evidence type="ECO:0000256" key="2">
    <source>
        <dbReference type="ARBA" id="ARBA00022676"/>
    </source>
</evidence>
<organism evidence="7 8">
    <name type="scientific">Carboxylicivirga linearis</name>
    <dbReference type="NCBI Taxonomy" id="1628157"/>
    <lineage>
        <taxon>Bacteria</taxon>
        <taxon>Pseudomonadati</taxon>
        <taxon>Bacteroidota</taxon>
        <taxon>Bacteroidia</taxon>
        <taxon>Marinilabiliales</taxon>
        <taxon>Marinilabiliaceae</taxon>
        <taxon>Carboxylicivirga</taxon>
    </lineage>
</organism>
<evidence type="ECO:0000259" key="6">
    <source>
        <dbReference type="Pfam" id="PF00535"/>
    </source>
</evidence>
<feature type="transmembrane region" description="Helical" evidence="5">
    <location>
        <begin position="294"/>
        <end position="313"/>
    </location>
</feature>
<evidence type="ECO:0000256" key="4">
    <source>
        <dbReference type="SAM" id="Coils"/>
    </source>
</evidence>
<keyword evidence="5" id="KW-1133">Transmembrane helix</keyword>
<feature type="transmembrane region" description="Helical" evidence="5">
    <location>
        <begin position="320"/>
        <end position="341"/>
    </location>
</feature>
<dbReference type="PANTHER" id="PTHR43630:SF1">
    <property type="entry name" value="POLY-BETA-1,6-N-ACETYL-D-GLUCOSAMINE SYNTHASE"/>
    <property type="match status" value="1"/>
</dbReference>
<dbReference type="Gene3D" id="3.90.550.10">
    <property type="entry name" value="Spore Coat Polysaccharide Biosynthesis Protein SpsA, Chain A"/>
    <property type="match status" value="1"/>
</dbReference>
<keyword evidence="5" id="KW-0812">Transmembrane</keyword>
<dbReference type="SUPFAM" id="SSF53448">
    <property type="entry name" value="Nucleotide-diphospho-sugar transferases"/>
    <property type="match status" value="1"/>
</dbReference>
<dbReference type="InterPro" id="IPR001173">
    <property type="entry name" value="Glyco_trans_2-like"/>
</dbReference>
<comment type="similarity">
    <text evidence="1">Belongs to the glycosyltransferase 2 family.</text>
</comment>
<proteinExistence type="inferred from homology"/>
<gene>
    <name evidence="7" type="ORF">KEM10_21015</name>
</gene>
<dbReference type="EC" id="2.4.-.-" evidence="7"/>
<evidence type="ECO:0000256" key="1">
    <source>
        <dbReference type="ARBA" id="ARBA00006739"/>
    </source>
</evidence>
<feature type="domain" description="Glycosyltransferase 2-like" evidence="6">
    <location>
        <begin position="50"/>
        <end position="210"/>
    </location>
</feature>
<accession>A0ABS5K0S4</accession>
<keyword evidence="5" id="KW-0472">Membrane</keyword>
<evidence type="ECO:0000313" key="8">
    <source>
        <dbReference type="Proteomes" id="UP000708576"/>
    </source>
</evidence>
<keyword evidence="4" id="KW-0175">Coiled coil</keyword>